<dbReference type="Proteomes" id="UP000499080">
    <property type="component" value="Unassembled WGS sequence"/>
</dbReference>
<accession>A0A4Y2C3E1</accession>
<gene>
    <name evidence="1" type="ORF">AVEN_19702_1</name>
</gene>
<proteinExistence type="predicted"/>
<organism evidence="1 2">
    <name type="scientific">Araneus ventricosus</name>
    <name type="common">Orbweaver spider</name>
    <name type="synonym">Epeira ventricosa</name>
    <dbReference type="NCBI Taxonomy" id="182803"/>
    <lineage>
        <taxon>Eukaryota</taxon>
        <taxon>Metazoa</taxon>
        <taxon>Ecdysozoa</taxon>
        <taxon>Arthropoda</taxon>
        <taxon>Chelicerata</taxon>
        <taxon>Arachnida</taxon>
        <taxon>Araneae</taxon>
        <taxon>Araneomorphae</taxon>
        <taxon>Entelegynae</taxon>
        <taxon>Araneoidea</taxon>
        <taxon>Araneidae</taxon>
        <taxon>Araneus</taxon>
    </lineage>
</organism>
<comment type="caution">
    <text evidence="1">The sequence shown here is derived from an EMBL/GenBank/DDBJ whole genome shotgun (WGS) entry which is preliminary data.</text>
</comment>
<sequence>MNKPDLHDNYSVTGAPLQEAHAMSLSGTDTTRHGRRVKELQCVPRTDLIDQLFRQGREAPGNNSSQIKNTSFVFSAEFPSILRRVSEIFDSL</sequence>
<evidence type="ECO:0000313" key="2">
    <source>
        <dbReference type="Proteomes" id="UP000499080"/>
    </source>
</evidence>
<keyword evidence="2" id="KW-1185">Reference proteome</keyword>
<dbReference type="EMBL" id="BGPR01000141">
    <property type="protein sequence ID" value="GBL98649.1"/>
    <property type="molecule type" value="Genomic_DNA"/>
</dbReference>
<dbReference type="AlphaFoldDB" id="A0A4Y2C3E1"/>
<name>A0A4Y2C3E1_ARAVE</name>
<reference evidence="1 2" key="1">
    <citation type="journal article" date="2019" name="Sci. Rep.">
        <title>Orb-weaving spider Araneus ventricosus genome elucidates the spidroin gene catalogue.</title>
        <authorList>
            <person name="Kono N."/>
            <person name="Nakamura H."/>
            <person name="Ohtoshi R."/>
            <person name="Moran D.A.P."/>
            <person name="Shinohara A."/>
            <person name="Yoshida Y."/>
            <person name="Fujiwara M."/>
            <person name="Mori M."/>
            <person name="Tomita M."/>
            <person name="Arakawa K."/>
        </authorList>
    </citation>
    <scope>NUCLEOTIDE SEQUENCE [LARGE SCALE GENOMIC DNA]</scope>
</reference>
<evidence type="ECO:0000313" key="1">
    <source>
        <dbReference type="EMBL" id="GBL98649.1"/>
    </source>
</evidence>
<protein>
    <submittedName>
        <fullName evidence="1">Uncharacterized protein</fullName>
    </submittedName>
</protein>